<name>A0A147ET67_MICTE</name>
<dbReference type="PANTHER" id="PTHR35332">
    <property type="entry name" value="REGULATION OF ENOLASE PROTEIN 1"/>
    <property type="match status" value="1"/>
</dbReference>
<dbReference type="PATRIC" id="fig|2033.6.peg.1047"/>
<evidence type="ECO:0000313" key="2">
    <source>
        <dbReference type="Proteomes" id="UP000075025"/>
    </source>
</evidence>
<evidence type="ECO:0008006" key="3">
    <source>
        <dbReference type="Google" id="ProtNLM"/>
    </source>
</evidence>
<dbReference type="Pfam" id="PF07081">
    <property type="entry name" value="DUF1349"/>
    <property type="match status" value="1"/>
</dbReference>
<dbReference type="EMBL" id="LDRT01000159">
    <property type="protein sequence ID" value="KTR87755.1"/>
    <property type="molecule type" value="Genomic_DNA"/>
</dbReference>
<dbReference type="OrthoDB" id="9808724at2"/>
<accession>A0A147ET67</accession>
<sequence>MRVAPLPFDLYASEESAWTLIPSGVEGIAPAGTDLFVDPSGLTGVAAETMLNAHTLLGTPPEGDFTFSARVTPDHRATFDAGVLLAWVDDTNWAKLCFERSPAETAMVVSVVTKGVSDDANGFVVNAPAARLRIARVGNVLAFHAHDGEAWSFVRAFTLPGAADALTIGFEVQSPTGDGCRVVFDDIAFGRRTVGDLRSGD</sequence>
<proteinExistence type="predicted"/>
<reference evidence="1 2" key="1">
    <citation type="journal article" date="2016" name="Front. Microbiol.">
        <title>Genomic Resource of Rice Seed Associated Bacteria.</title>
        <authorList>
            <person name="Midha S."/>
            <person name="Bansal K."/>
            <person name="Sharma S."/>
            <person name="Kumar N."/>
            <person name="Patil P.P."/>
            <person name="Chaudhry V."/>
            <person name="Patil P.B."/>
        </authorList>
    </citation>
    <scope>NUCLEOTIDE SEQUENCE [LARGE SCALE GENOMIC DNA]</scope>
    <source>
        <strain evidence="1 2">NS220</strain>
    </source>
</reference>
<dbReference type="SUPFAM" id="SSF49899">
    <property type="entry name" value="Concanavalin A-like lectins/glucanases"/>
    <property type="match status" value="1"/>
</dbReference>
<evidence type="ECO:0000313" key="1">
    <source>
        <dbReference type="EMBL" id="KTR87755.1"/>
    </source>
</evidence>
<dbReference type="Gene3D" id="2.60.120.200">
    <property type="match status" value="1"/>
</dbReference>
<dbReference type="AlphaFoldDB" id="A0A147ET67"/>
<dbReference type="InterPro" id="IPR009784">
    <property type="entry name" value="DUF1349"/>
</dbReference>
<dbReference type="InterPro" id="IPR013320">
    <property type="entry name" value="ConA-like_dom_sf"/>
</dbReference>
<dbReference type="PANTHER" id="PTHR35332:SF2">
    <property type="entry name" value="REGULATION OF ENOLASE PROTEIN 1"/>
    <property type="match status" value="1"/>
</dbReference>
<dbReference type="Proteomes" id="UP000075025">
    <property type="component" value="Unassembled WGS sequence"/>
</dbReference>
<protein>
    <recommendedName>
        <fullName evidence="3">DUF1349 domain-containing protein</fullName>
    </recommendedName>
</protein>
<comment type="caution">
    <text evidence="1">The sequence shown here is derived from an EMBL/GenBank/DDBJ whole genome shotgun (WGS) entry which is preliminary data.</text>
</comment>
<dbReference type="RefSeq" id="WP_058625190.1">
    <property type="nucleotide sequence ID" value="NZ_LDRT01000159.1"/>
</dbReference>
<organism evidence="1 2">
    <name type="scientific">Microbacterium testaceum</name>
    <name type="common">Aureobacterium testaceum</name>
    <name type="synonym">Brevibacterium testaceum</name>
    <dbReference type="NCBI Taxonomy" id="2033"/>
    <lineage>
        <taxon>Bacteria</taxon>
        <taxon>Bacillati</taxon>
        <taxon>Actinomycetota</taxon>
        <taxon>Actinomycetes</taxon>
        <taxon>Micrococcales</taxon>
        <taxon>Microbacteriaceae</taxon>
        <taxon>Microbacterium</taxon>
    </lineage>
</organism>
<gene>
    <name evidence="1" type="ORF">NS220_17090</name>
</gene>